<dbReference type="SMART" id="SM00382">
    <property type="entry name" value="AAA"/>
    <property type="match status" value="1"/>
</dbReference>
<dbReference type="PROSITE" id="PS50893">
    <property type="entry name" value="ABC_TRANSPORTER_2"/>
    <property type="match status" value="1"/>
</dbReference>
<dbReference type="AlphaFoldDB" id="A0A2A3Z0S4"/>
<dbReference type="Pfam" id="PF00005">
    <property type="entry name" value="ABC_tran"/>
    <property type="match status" value="1"/>
</dbReference>
<evidence type="ECO:0000313" key="6">
    <source>
        <dbReference type="EMBL" id="PCC45154.1"/>
    </source>
</evidence>
<feature type="domain" description="ABC transporter" evidence="5">
    <location>
        <begin position="12"/>
        <end position="250"/>
    </location>
</feature>
<dbReference type="Proteomes" id="UP000297736">
    <property type="component" value="Unassembled WGS sequence"/>
</dbReference>
<dbReference type="RefSeq" id="WP_096162991.1">
    <property type="nucleotide sequence ID" value="NZ_JABUXY010000036.1"/>
</dbReference>
<keyword evidence="3" id="KW-0547">Nucleotide-binding</keyword>
<sequence length="253" mass="27421">MTENSGAGLPALQVHGLQKSFPSPGNEEPVAILSDVSMTVHSGTFIAIVGPSGSGKSTLLHCASGLEDTDAGEVVIAGSEISKLSYERRAVLRRAHIGFVFQEHNLVDSLTARDNVRLPSILRRQPMGRTQADENLDEVGLSHRKSHRPHQLSGGEQQRTAIARVMANHTEIVFADEPTGSLDLSASAKVLHWLRRTASEGAAVVMVTHDVHAAARADHVYVMESGRFRFDLPGGSPERISECLLQIKERPRC</sequence>
<dbReference type="InterPro" id="IPR017911">
    <property type="entry name" value="MacB-like_ATP-bd"/>
</dbReference>
<evidence type="ECO:0000259" key="5">
    <source>
        <dbReference type="PROSITE" id="PS50893"/>
    </source>
</evidence>
<dbReference type="InterPro" id="IPR027417">
    <property type="entry name" value="P-loop_NTPase"/>
</dbReference>
<keyword evidence="2" id="KW-0813">Transport</keyword>
<dbReference type="Gene3D" id="3.40.50.300">
    <property type="entry name" value="P-loop containing nucleotide triphosphate hydrolases"/>
    <property type="match status" value="1"/>
</dbReference>
<dbReference type="GO" id="GO:0016887">
    <property type="term" value="F:ATP hydrolysis activity"/>
    <property type="evidence" value="ECO:0007669"/>
    <property type="project" value="InterPro"/>
</dbReference>
<evidence type="ECO:0000313" key="8">
    <source>
        <dbReference type="Proteomes" id="UP000217564"/>
    </source>
</evidence>
<dbReference type="GO" id="GO:0022857">
    <property type="term" value="F:transmembrane transporter activity"/>
    <property type="evidence" value="ECO:0007669"/>
    <property type="project" value="TreeGrafter"/>
</dbReference>
<comment type="similarity">
    <text evidence="1">Belongs to the ABC transporter superfamily.</text>
</comment>
<dbReference type="EMBL" id="NRGP01000029">
    <property type="protein sequence ID" value="PCC45154.1"/>
    <property type="molecule type" value="Genomic_DNA"/>
</dbReference>
<evidence type="ECO:0000256" key="1">
    <source>
        <dbReference type="ARBA" id="ARBA00005417"/>
    </source>
</evidence>
<proteinExistence type="inferred from homology"/>
<comment type="caution">
    <text evidence="6">The sequence shown here is derived from an EMBL/GenBank/DDBJ whole genome shotgun (WGS) entry which is preliminary data.</text>
</comment>
<protein>
    <submittedName>
        <fullName evidence="7">ABC transporter ATP-binding protein</fullName>
    </submittedName>
</protein>
<dbReference type="InterPro" id="IPR003593">
    <property type="entry name" value="AAA+_ATPase"/>
</dbReference>
<reference evidence="7 9" key="2">
    <citation type="submission" date="2018-10" db="EMBL/GenBank/DDBJ databases">
        <title>Brevibacterium genomes from Austrain hard cheese rinds.</title>
        <authorList>
            <person name="Anast J.M."/>
            <person name="Dzieciol M."/>
            <person name="Schultz D.L."/>
            <person name="Mann E."/>
            <person name="Wagner M."/>
            <person name="Schmitz-Esser S."/>
        </authorList>
    </citation>
    <scope>NUCLEOTIDE SEQUENCE [LARGE SCALE GENOMIC DNA]</scope>
    <source>
        <strain evidence="7 9">L261</strain>
    </source>
</reference>
<organism evidence="6 8">
    <name type="scientific">Brevibacterium aurantiacum</name>
    <dbReference type="NCBI Taxonomy" id="273384"/>
    <lineage>
        <taxon>Bacteria</taxon>
        <taxon>Bacillati</taxon>
        <taxon>Actinomycetota</taxon>
        <taxon>Actinomycetes</taxon>
        <taxon>Micrococcales</taxon>
        <taxon>Brevibacteriaceae</taxon>
        <taxon>Brevibacterium</taxon>
    </lineage>
</organism>
<dbReference type="GO" id="GO:0005886">
    <property type="term" value="C:plasma membrane"/>
    <property type="evidence" value="ECO:0007669"/>
    <property type="project" value="TreeGrafter"/>
</dbReference>
<gene>
    <name evidence="6" type="ORF">CIK64_17160</name>
    <name evidence="7" type="ORF">EB834_19880</name>
</gene>
<reference evidence="6 8" key="1">
    <citation type="journal article" date="2017" name="Elife">
        <title>Extensive horizontal gene transfer in cheese-associated bacteria.</title>
        <authorList>
            <person name="Bonham K.S."/>
            <person name="Wolfe B.E."/>
            <person name="Dutton R.J."/>
        </authorList>
    </citation>
    <scope>NUCLEOTIDE SEQUENCE [LARGE SCALE GENOMIC DNA]</scope>
    <source>
        <strain evidence="6 8">947_7</strain>
    </source>
</reference>
<dbReference type="EMBL" id="RHFF01000037">
    <property type="protein sequence ID" value="TGD36405.1"/>
    <property type="molecule type" value="Genomic_DNA"/>
</dbReference>
<dbReference type="Proteomes" id="UP000217564">
    <property type="component" value="Unassembled WGS sequence"/>
</dbReference>
<dbReference type="PANTHER" id="PTHR24220:SF689">
    <property type="entry name" value="LIPOPROTEIN-RELEASING SYSTEM ATP-BINDING PROTEIN LOLD"/>
    <property type="match status" value="1"/>
</dbReference>
<dbReference type="CDD" id="cd03255">
    <property type="entry name" value="ABC_MJ0796_LolCDE_FtsE"/>
    <property type="match status" value="1"/>
</dbReference>
<dbReference type="GO" id="GO:0005524">
    <property type="term" value="F:ATP binding"/>
    <property type="evidence" value="ECO:0007669"/>
    <property type="project" value="UniProtKB-KW"/>
</dbReference>
<evidence type="ECO:0000256" key="4">
    <source>
        <dbReference type="ARBA" id="ARBA00022840"/>
    </source>
</evidence>
<evidence type="ECO:0000256" key="3">
    <source>
        <dbReference type="ARBA" id="ARBA00022741"/>
    </source>
</evidence>
<name>A0A2A3Z0S4_BREAU</name>
<dbReference type="SUPFAM" id="SSF52540">
    <property type="entry name" value="P-loop containing nucleoside triphosphate hydrolases"/>
    <property type="match status" value="1"/>
</dbReference>
<evidence type="ECO:0000313" key="9">
    <source>
        <dbReference type="Proteomes" id="UP000297736"/>
    </source>
</evidence>
<evidence type="ECO:0000256" key="2">
    <source>
        <dbReference type="ARBA" id="ARBA00022448"/>
    </source>
</evidence>
<accession>A0A2A3Z0S4</accession>
<evidence type="ECO:0000313" key="7">
    <source>
        <dbReference type="EMBL" id="TGD36405.1"/>
    </source>
</evidence>
<keyword evidence="4 7" id="KW-0067">ATP-binding</keyword>
<dbReference type="PANTHER" id="PTHR24220">
    <property type="entry name" value="IMPORT ATP-BINDING PROTEIN"/>
    <property type="match status" value="1"/>
</dbReference>
<dbReference type="InterPro" id="IPR003439">
    <property type="entry name" value="ABC_transporter-like_ATP-bd"/>
</dbReference>
<dbReference type="InterPro" id="IPR015854">
    <property type="entry name" value="ABC_transpr_LolD-like"/>
</dbReference>